<name>A0A1W1W786_SULTA</name>
<sequence>MAAGPAPAHAPGVREEPRCSVADGGGAQHGEPLRRRVRHLAGRCHEGGYEDHIALGRRHNRGDGKSIMRIIMVAGPAPAGLLDQAVLQMRQRADSPQEPCFDQRGTYWGQSTGV</sequence>
<evidence type="ECO:0000313" key="3">
    <source>
        <dbReference type="Proteomes" id="UP000192660"/>
    </source>
</evidence>
<evidence type="ECO:0000313" key="2">
    <source>
        <dbReference type="EMBL" id="SMC01989.1"/>
    </source>
</evidence>
<accession>A0A1W1W786</accession>
<feature type="region of interest" description="Disordered" evidence="1">
    <location>
        <begin position="1"/>
        <end position="33"/>
    </location>
</feature>
<feature type="region of interest" description="Disordered" evidence="1">
    <location>
        <begin position="93"/>
        <end position="114"/>
    </location>
</feature>
<proteinExistence type="predicted"/>
<keyword evidence="3" id="KW-1185">Reference proteome</keyword>
<protein>
    <submittedName>
        <fullName evidence="2">Uncharacterized protein</fullName>
    </submittedName>
</protein>
<evidence type="ECO:0000256" key="1">
    <source>
        <dbReference type="SAM" id="MobiDB-lite"/>
    </source>
</evidence>
<feature type="compositionally biased region" description="Low complexity" evidence="1">
    <location>
        <begin position="1"/>
        <end position="11"/>
    </location>
</feature>
<reference evidence="3" key="1">
    <citation type="submission" date="2017-04" db="EMBL/GenBank/DDBJ databases">
        <authorList>
            <person name="Varghese N."/>
            <person name="Submissions S."/>
        </authorList>
    </citation>
    <scope>NUCLEOTIDE SEQUENCE [LARGE SCALE GENOMIC DNA]</scope>
    <source>
        <strain evidence="3">DSM 9293</strain>
    </source>
</reference>
<dbReference type="AlphaFoldDB" id="A0A1W1W786"/>
<organism evidence="2 3">
    <name type="scientific">Sulfobacillus thermosulfidooxidans (strain DSM 9293 / VKM B-1269 / AT-1)</name>
    <dbReference type="NCBI Taxonomy" id="929705"/>
    <lineage>
        <taxon>Bacteria</taxon>
        <taxon>Bacillati</taxon>
        <taxon>Bacillota</taxon>
        <taxon>Clostridia</taxon>
        <taxon>Eubacteriales</taxon>
        <taxon>Clostridiales Family XVII. Incertae Sedis</taxon>
        <taxon>Sulfobacillus</taxon>
    </lineage>
</organism>
<dbReference type="Proteomes" id="UP000192660">
    <property type="component" value="Unassembled WGS sequence"/>
</dbReference>
<dbReference type="EMBL" id="FWWY01000001">
    <property type="protein sequence ID" value="SMC01989.1"/>
    <property type="molecule type" value="Genomic_DNA"/>
</dbReference>
<gene>
    <name evidence="2" type="ORF">SAMN00768000_0201</name>
</gene>